<feature type="domain" description="AB hydrolase-1" evidence="2">
    <location>
        <begin position="87"/>
        <end position="152"/>
    </location>
</feature>
<evidence type="ECO:0000313" key="4">
    <source>
        <dbReference type="Proteomes" id="UP000886520"/>
    </source>
</evidence>
<name>A0A9D4V452_ADICA</name>
<evidence type="ECO:0000259" key="2">
    <source>
        <dbReference type="Pfam" id="PF00561"/>
    </source>
</evidence>
<reference evidence="3 4" key="1">
    <citation type="submission" date="2021-01" db="EMBL/GenBank/DDBJ databases">
        <title>Adiantum capillus-veneris genome.</title>
        <authorList>
            <person name="Fang Y."/>
            <person name="Liao Q."/>
        </authorList>
    </citation>
    <scope>NUCLEOTIDE SEQUENCE [LARGE SCALE GENOMIC DNA]</scope>
    <source>
        <strain evidence="3">H3</strain>
        <tissue evidence="3">Leaf</tissue>
    </source>
</reference>
<dbReference type="InterPro" id="IPR029058">
    <property type="entry name" value="AB_hydrolase_fold"/>
</dbReference>
<dbReference type="AlphaFoldDB" id="A0A9D4V452"/>
<evidence type="ECO:0000313" key="3">
    <source>
        <dbReference type="EMBL" id="KAI5079425.1"/>
    </source>
</evidence>
<sequence length="272" mass="30035">MEMEEVRSEETAMYGQGGGASEEGVMCSGGVSDEGFDDELSMLPRHTKVIVIGNNRTKSVLVGLQGIVKKAVGLGGWHWLPCGSTASRVSRDLNGFIVCVHDIVGLLDALHLDKVYVVAKDWGAFVGYAFGYIHPERVLGLAALGTPFFKPVALLELRKHISDGHYTKCWSLPGVPEADFGCLDVATIIKRIYILLCNSSMPIALDKEKTLDLVKASDPLPDWMTEEDLQVYAELYKSSGFEYPMEVPYRCWERNAAKLANQEDLRFPLLSC</sequence>
<dbReference type="OrthoDB" id="7130006at2759"/>
<comment type="caution">
    <text evidence="3">The sequence shown here is derived from an EMBL/GenBank/DDBJ whole genome shotgun (WGS) entry which is preliminary data.</text>
</comment>
<dbReference type="PANTHER" id="PTHR43329">
    <property type="entry name" value="EPOXIDE HYDROLASE"/>
    <property type="match status" value="1"/>
</dbReference>
<keyword evidence="4" id="KW-1185">Reference proteome</keyword>
<organism evidence="3 4">
    <name type="scientific">Adiantum capillus-veneris</name>
    <name type="common">Maidenhair fern</name>
    <dbReference type="NCBI Taxonomy" id="13818"/>
    <lineage>
        <taxon>Eukaryota</taxon>
        <taxon>Viridiplantae</taxon>
        <taxon>Streptophyta</taxon>
        <taxon>Embryophyta</taxon>
        <taxon>Tracheophyta</taxon>
        <taxon>Polypodiopsida</taxon>
        <taxon>Polypodiidae</taxon>
        <taxon>Polypodiales</taxon>
        <taxon>Pteridineae</taxon>
        <taxon>Pteridaceae</taxon>
        <taxon>Vittarioideae</taxon>
        <taxon>Adiantum</taxon>
    </lineage>
</organism>
<proteinExistence type="predicted"/>
<evidence type="ECO:0000256" key="1">
    <source>
        <dbReference type="SAM" id="MobiDB-lite"/>
    </source>
</evidence>
<gene>
    <name evidence="3" type="ORF">GOP47_0004904</name>
</gene>
<dbReference type="InterPro" id="IPR000073">
    <property type="entry name" value="AB_hydrolase_1"/>
</dbReference>
<feature type="region of interest" description="Disordered" evidence="1">
    <location>
        <begin position="1"/>
        <end position="21"/>
    </location>
</feature>
<protein>
    <recommendedName>
        <fullName evidence="2">AB hydrolase-1 domain-containing protein</fullName>
    </recommendedName>
</protein>
<feature type="compositionally biased region" description="Basic and acidic residues" evidence="1">
    <location>
        <begin position="1"/>
        <end position="10"/>
    </location>
</feature>
<dbReference type="Gene3D" id="3.40.50.1820">
    <property type="entry name" value="alpha/beta hydrolase"/>
    <property type="match status" value="1"/>
</dbReference>
<dbReference type="Pfam" id="PF00561">
    <property type="entry name" value="Abhydrolase_1"/>
    <property type="match status" value="1"/>
</dbReference>
<accession>A0A9D4V452</accession>
<dbReference type="SUPFAM" id="SSF53474">
    <property type="entry name" value="alpha/beta-Hydrolases"/>
    <property type="match status" value="1"/>
</dbReference>
<dbReference type="EMBL" id="JABFUD020000005">
    <property type="protein sequence ID" value="KAI5079425.1"/>
    <property type="molecule type" value="Genomic_DNA"/>
</dbReference>
<dbReference type="Proteomes" id="UP000886520">
    <property type="component" value="Chromosome 5"/>
</dbReference>